<reference evidence="1 2" key="1">
    <citation type="submission" date="2019-12" db="EMBL/GenBank/DDBJ databases">
        <title>Complete genome sequence of Mycolicibacterium xenopi str. JCM15661T.</title>
        <authorList>
            <person name="Yoshida M."/>
            <person name="Fukano H."/>
            <person name="Asakura T."/>
            <person name="Hoshino Y."/>
        </authorList>
    </citation>
    <scope>NUCLEOTIDE SEQUENCE [LARGE SCALE GENOMIC DNA]</scope>
    <source>
        <strain evidence="1 2">JCM 15661T</strain>
    </source>
</reference>
<dbReference type="EMBL" id="AP022314">
    <property type="protein sequence ID" value="BBU24653.1"/>
    <property type="molecule type" value="Genomic_DNA"/>
</dbReference>
<proteinExistence type="predicted"/>
<gene>
    <name evidence="1" type="ORF">MYXE_44430</name>
</gene>
<dbReference type="AlphaFoldDB" id="A0AAD1M2W6"/>
<accession>A0AAD1M2W6</accession>
<dbReference type="Proteomes" id="UP000464624">
    <property type="component" value="Chromosome"/>
</dbReference>
<sequence length="36" mass="3968">MADDLVIRPLREADLSDRQPDLSTSIRNVSGRARSG</sequence>
<name>A0AAD1M2W6_MYCXE</name>
<evidence type="ECO:0000313" key="1">
    <source>
        <dbReference type="EMBL" id="BBU24653.1"/>
    </source>
</evidence>
<protein>
    <submittedName>
        <fullName evidence="1">Uncharacterized protein</fullName>
    </submittedName>
</protein>
<organism evidence="1 2">
    <name type="scientific">Mycobacterium xenopi</name>
    <dbReference type="NCBI Taxonomy" id="1789"/>
    <lineage>
        <taxon>Bacteria</taxon>
        <taxon>Bacillati</taxon>
        <taxon>Actinomycetota</taxon>
        <taxon>Actinomycetes</taxon>
        <taxon>Mycobacteriales</taxon>
        <taxon>Mycobacteriaceae</taxon>
        <taxon>Mycobacterium</taxon>
    </lineage>
</organism>
<dbReference type="KEGG" id="mxe:MYXE_44430"/>
<evidence type="ECO:0000313" key="2">
    <source>
        <dbReference type="Proteomes" id="UP000464624"/>
    </source>
</evidence>